<dbReference type="GO" id="GO:0016035">
    <property type="term" value="C:zeta DNA polymerase complex"/>
    <property type="evidence" value="ECO:0007669"/>
    <property type="project" value="TreeGrafter"/>
</dbReference>
<dbReference type="OrthoDB" id="21254at2759"/>
<comment type="similarity">
    <text evidence="1">Belongs to the MAD2 family.</text>
</comment>
<keyword evidence="5" id="KW-1185">Reference proteome</keyword>
<accession>A0A6A6ZJG5</accession>
<reference evidence="4" key="1">
    <citation type="journal article" date="2020" name="Stud. Mycol.">
        <title>101 Dothideomycetes genomes: a test case for predicting lifestyles and emergence of pathogens.</title>
        <authorList>
            <person name="Haridas S."/>
            <person name="Albert R."/>
            <person name="Binder M."/>
            <person name="Bloem J."/>
            <person name="Labutti K."/>
            <person name="Salamov A."/>
            <person name="Andreopoulos B."/>
            <person name="Baker S."/>
            <person name="Barry K."/>
            <person name="Bills G."/>
            <person name="Bluhm B."/>
            <person name="Cannon C."/>
            <person name="Castanera R."/>
            <person name="Culley D."/>
            <person name="Daum C."/>
            <person name="Ezra D."/>
            <person name="Gonzalez J."/>
            <person name="Henrissat B."/>
            <person name="Kuo A."/>
            <person name="Liang C."/>
            <person name="Lipzen A."/>
            <person name="Lutzoni F."/>
            <person name="Magnuson J."/>
            <person name="Mondo S."/>
            <person name="Nolan M."/>
            <person name="Ohm R."/>
            <person name="Pangilinan J."/>
            <person name="Park H.-J."/>
            <person name="Ramirez L."/>
            <person name="Alfaro M."/>
            <person name="Sun H."/>
            <person name="Tritt A."/>
            <person name="Yoshinaga Y."/>
            <person name="Zwiers L.-H."/>
            <person name="Turgeon B."/>
            <person name="Goodwin S."/>
            <person name="Spatafora J."/>
            <person name="Crous P."/>
            <person name="Grigoriev I."/>
        </authorList>
    </citation>
    <scope>NUCLEOTIDE SEQUENCE</scope>
    <source>
        <strain evidence="4">CBS 113818</strain>
    </source>
</reference>
<dbReference type="SUPFAM" id="SSF56019">
    <property type="entry name" value="The spindle assembly checkpoint protein mad2"/>
    <property type="match status" value="1"/>
</dbReference>
<dbReference type="Gene3D" id="3.30.900.10">
    <property type="entry name" value="HORMA domain"/>
    <property type="match status" value="1"/>
</dbReference>
<dbReference type="InterPro" id="IPR036570">
    <property type="entry name" value="HORMA_dom_sf"/>
</dbReference>
<dbReference type="InterPro" id="IPR045091">
    <property type="entry name" value="Mad2-like"/>
</dbReference>
<evidence type="ECO:0000256" key="2">
    <source>
        <dbReference type="SAM" id="MobiDB-lite"/>
    </source>
</evidence>
<dbReference type="PANTHER" id="PTHR11842:SF10">
    <property type="entry name" value="MITOTIC SPINDLE ASSEMBLY CHECKPOINT PROTEIN MAD2B"/>
    <property type="match status" value="1"/>
</dbReference>
<evidence type="ECO:0000313" key="4">
    <source>
        <dbReference type="EMBL" id="KAF2820883.1"/>
    </source>
</evidence>
<feature type="domain" description="HORMA" evidence="3">
    <location>
        <begin position="6"/>
        <end position="252"/>
    </location>
</feature>
<feature type="region of interest" description="Disordered" evidence="2">
    <location>
        <begin position="203"/>
        <end position="229"/>
    </location>
</feature>
<dbReference type="AlphaFoldDB" id="A0A6A6ZJG5"/>
<evidence type="ECO:0000259" key="3">
    <source>
        <dbReference type="PROSITE" id="PS50815"/>
    </source>
</evidence>
<keyword evidence="4" id="KW-0238">DNA-binding</keyword>
<gene>
    <name evidence="4" type="ORF">CC86DRAFT_374160</name>
</gene>
<protein>
    <submittedName>
        <fullName evidence="4">DNA-binding protein</fullName>
    </submittedName>
</protein>
<organism evidence="4 5">
    <name type="scientific">Ophiobolus disseminans</name>
    <dbReference type="NCBI Taxonomy" id="1469910"/>
    <lineage>
        <taxon>Eukaryota</taxon>
        <taxon>Fungi</taxon>
        <taxon>Dikarya</taxon>
        <taxon>Ascomycota</taxon>
        <taxon>Pezizomycotina</taxon>
        <taxon>Dothideomycetes</taxon>
        <taxon>Pleosporomycetidae</taxon>
        <taxon>Pleosporales</taxon>
        <taxon>Pleosporineae</taxon>
        <taxon>Phaeosphaeriaceae</taxon>
        <taxon>Ophiobolus</taxon>
    </lineage>
</organism>
<dbReference type="PANTHER" id="PTHR11842">
    <property type="entry name" value="MITOTIC SPINDLE ASSEMBLY CHECKPOINT PROTEIN MAD2"/>
    <property type="match status" value="1"/>
</dbReference>
<dbReference type="GO" id="GO:0003677">
    <property type="term" value="F:DNA binding"/>
    <property type="evidence" value="ECO:0007669"/>
    <property type="project" value="UniProtKB-KW"/>
</dbReference>
<proteinExistence type="inferred from homology"/>
<name>A0A6A6ZJG5_9PLEO</name>
<evidence type="ECO:0000313" key="5">
    <source>
        <dbReference type="Proteomes" id="UP000799424"/>
    </source>
</evidence>
<dbReference type="PROSITE" id="PS50815">
    <property type="entry name" value="HORMA"/>
    <property type="match status" value="1"/>
</dbReference>
<dbReference type="EMBL" id="MU006239">
    <property type="protein sequence ID" value="KAF2820883.1"/>
    <property type="molecule type" value="Genomic_DNA"/>
</dbReference>
<dbReference type="Pfam" id="PF02301">
    <property type="entry name" value="HORMA"/>
    <property type="match status" value="1"/>
</dbReference>
<dbReference type="InterPro" id="IPR003511">
    <property type="entry name" value="HORMA_dom"/>
</dbReference>
<dbReference type="Proteomes" id="UP000799424">
    <property type="component" value="Unassembled WGS sequence"/>
</dbReference>
<sequence>MSPPSIDVLEHFKNFLFAYVSTVLYLRSIYPPEMFVEATFHNTSVYQCRSLVLCEYIIDAVEEVYTSLLRGKVKRIGILIYTTEGMQAVERHVFDVSAFRIIESNMRKGMQCEERDPLSPISLVSAGAEVSFASEPSILQTTKQGRLDEDTPPDLSEQFRAALIMLVNRCKSYTPSATSYSFHIYMELKSDENAHLLTQGSERWVSAHSHGTEAEENSTDDGTDSHKKERVSKVIRAVNYPPISFEVWVETF</sequence>
<evidence type="ECO:0000256" key="1">
    <source>
        <dbReference type="ARBA" id="ARBA00010348"/>
    </source>
</evidence>